<dbReference type="EMBL" id="BRZM01000063">
    <property type="protein sequence ID" value="GLD63497.1"/>
    <property type="molecule type" value="Genomic_DNA"/>
</dbReference>
<evidence type="ECO:0000256" key="1">
    <source>
        <dbReference type="SAM" id="MobiDB-lite"/>
    </source>
</evidence>
<name>A0AAD3RCB6_LATJO</name>
<protein>
    <submittedName>
        <fullName evidence="2">Zinc finger protein 184-like isoform X1</fullName>
    </submittedName>
</protein>
<evidence type="ECO:0000313" key="3">
    <source>
        <dbReference type="Proteomes" id="UP001279410"/>
    </source>
</evidence>
<dbReference type="Proteomes" id="UP001279410">
    <property type="component" value="Unassembled WGS sequence"/>
</dbReference>
<reference evidence="2" key="1">
    <citation type="submission" date="2022-08" db="EMBL/GenBank/DDBJ databases">
        <title>Genome sequencing of akame (Lates japonicus).</title>
        <authorList>
            <person name="Hashiguchi Y."/>
            <person name="Takahashi H."/>
        </authorList>
    </citation>
    <scope>NUCLEOTIDE SEQUENCE</scope>
    <source>
        <strain evidence="2">Kochi</strain>
    </source>
</reference>
<comment type="caution">
    <text evidence="2">The sequence shown here is derived from an EMBL/GenBank/DDBJ whole genome shotgun (WGS) entry which is preliminary data.</text>
</comment>
<gene>
    <name evidence="2" type="ORF">AKAME5_001511400</name>
</gene>
<sequence>MSSGPLLQTAQKRRESQAHINSSAFQINARFSIHAPPDCKQIPEDKRCTEEELDPSWGEEMKAAELTETARESHSSGHLESDGHANSETLNNRQAWAACGGPQKTRAPS</sequence>
<dbReference type="AlphaFoldDB" id="A0AAD3RCB6"/>
<feature type="compositionally biased region" description="Basic and acidic residues" evidence="1">
    <location>
        <begin position="59"/>
        <end position="85"/>
    </location>
</feature>
<proteinExistence type="predicted"/>
<evidence type="ECO:0000313" key="2">
    <source>
        <dbReference type="EMBL" id="GLD63497.1"/>
    </source>
</evidence>
<organism evidence="2 3">
    <name type="scientific">Lates japonicus</name>
    <name type="common">Japanese lates</name>
    <dbReference type="NCBI Taxonomy" id="270547"/>
    <lineage>
        <taxon>Eukaryota</taxon>
        <taxon>Metazoa</taxon>
        <taxon>Chordata</taxon>
        <taxon>Craniata</taxon>
        <taxon>Vertebrata</taxon>
        <taxon>Euteleostomi</taxon>
        <taxon>Actinopterygii</taxon>
        <taxon>Neopterygii</taxon>
        <taxon>Teleostei</taxon>
        <taxon>Neoteleostei</taxon>
        <taxon>Acanthomorphata</taxon>
        <taxon>Carangaria</taxon>
        <taxon>Carangaria incertae sedis</taxon>
        <taxon>Centropomidae</taxon>
        <taxon>Lates</taxon>
    </lineage>
</organism>
<feature type="compositionally biased region" description="Basic and acidic residues" evidence="1">
    <location>
        <begin position="41"/>
        <end position="50"/>
    </location>
</feature>
<feature type="region of interest" description="Disordered" evidence="1">
    <location>
        <begin position="36"/>
        <end position="109"/>
    </location>
</feature>
<keyword evidence="3" id="KW-1185">Reference proteome</keyword>
<accession>A0AAD3RCB6</accession>